<evidence type="ECO:0000313" key="1">
    <source>
        <dbReference type="EMBL" id="CAG7826236.1"/>
    </source>
</evidence>
<accession>A0A8J2L4S0</accession>
<keyword evidence="2" id="KW-1185">Reference proteome</keyword>
<dbReference type="EMBL" id="CAJVCH010539122">
    <property type="protein sequence ID" value="CAG7826236.1"/>
    <property type="molecule type" value="Genomic_DNA"/>
</dbReference>
<dbReference type="Proteomes" id="UP000708208">
    <property type="component" value="Unassembled WGS sequence"/>
</dbReference>
<evidence type="ECO:0000313" key="2">
    <source>
        <dbReference type="Proteomes" id="UP000708208"/>
    </source>
</evidence>
<name>A0A8J2L4S0_9HEXA</name>
<reference evidence="1" key="1">
    <citation type="submission" date="2021-06" db="EMBL/GenBank/DDBJ databases">
        <authorList>
            <person name="Hodson N. C."/>
            <person name="Mongue J. A."/>
            <person name="Jaron S. K."/>
        </authorList>
    </citation>
    <scope>NUCLEOTIDE SEQUENCE</scope>
</reference>
<comment type="caution">
    <text evidence="1">The sequence shown here is derived from an EMBL/GenBank/DDBJ whole genome shotgun (WGS) entry which is preliminary data.</text>
</comment>
<gene>
    <name evidence="1" type="ORF">AFUS01_LOCUS36301</name>
</gene>
<proteinExistence type="predicted"/>
<protein>
    <recommendedName>
        <fullName evidence="3">F-box domain-containing protein</fullName>
    </recommendedName>
</protein>
<organism evidence="1 2">
    <name type="scientific">Allacma fusca</name>
    <dbReference type="NCBI Taxonomy" id="39272"/>
    <lineage>
        <taxon>Eukaryota</taxon>
        <taxon>Metazoa</taxon>
        <taxon>Ecdysozoa</taxon>
        <taxon>Arthropoda</taxon>
        <taxon>Hexapoda</taxon>
        <taxon>Collembola</taxon>
        <taxon>Symphypleona</taxon>
        <taxon>Sminthuridae</taxon>
        <taxon>Allacma</taxon>
    </lineage>
</organism>
<dbReference type="AlphaFoldDB" id="A0A8J2L4S0"/>
<sequence>MGEEIADGMEVVDIDFVNSGDPWVNRVFSIDLTLEEILGNLDERDLLNISLLNKYFAGKARRFLRENKKCVAIINGQSPCHVLQGFEATLKKSRNIPFNGLSVTTTEDSHSCLPCTEISDVFSILLTELNLKYLKVDWKWSLDTNCPAQQLLRMFLKERSSELKGLTIRELPWGEFSGTAFSQESPNALKNLNVLEFSTDVEIDWIEKIVPCAPNLKEIRGRVFPEHLKFLIPQKKLKLIKDFRFYPELSTTDLVAQYASENPRLDSMEISAEELRRDNASLETFKIILRILLEASSSSLKRLRLEEHLDILWFIYLPIPTLKNVQHLYLHFELYLDKHLGFCSLAKIDWNRLFPNLKAVEISLGVTPYQLLERYVDVDALRNASEHISTSVVELTLPDQGMYSEEFYGWLSKVFRALGGISPEEAEELRDEDSMFLENYQFVPVQPSILTMKNLKKLQISQQHHRDGYRDKNQKQLISEMSNHLVFSKMPKVAFELSKKECRSGQCSAV</sequence>
<evidence type="ECO:0008006" key="3">
    <source>
        <dbReference type="Google" id="ProtNLM"/>
    </source>
</evidence>